<keyword evidence="3" id="KW-1185">Reference proteome</keyword>
<reference evidence="2 3" key="1">
    <citation type="submission" date="2018-11" db="EMBL/GenBank/DDBJ databases">
        <title>Genome assembly of Steccherinum ochraceum LE-BIN_3174, the white-rot fungus of the Steccherinaceae family (The Residual Polyporoid clade, Polyporales, Basidiomycota).</title>
        <authorList>
            <person name="Fedorova T.V."/>
            <person name="Glazunova O.A."/>
            <person name="Landesman E.O."/>
            <person name="Moiseenko K.V."/>
            <person name="Psurtseva N.V."/>
            <person name="Savinova O.S."/>
            <person name="Shakhova N.V."/>
            <person name="Tyazhelova T.V."/>
            <person name="Vasina D.V."/>
        </authorList>
    </citation>
    <scope>NUCLEOTIDE SEQUENCE [LARGE SCALE GENOMIC DNA]</scope>
    <source>
        <strain evidence="2 3">LE-BIN_3174</strain>
    </source>
</reference>
<dbReference type="Proteomes" id="UP000292702">
    <property type="component" value="Unassembled WGS sequence"/>
</dbReference>
<sequence>MSEGILAVTVSRTPSSTPLPSSNVASSGYGYAAPSGLVATPPSEHTTPHRSAMPSGHVMPRGYSDQLSVGSQDAAPSRAHASSSESAPSYVQDSMTAQHDMSSTIPRVLVAEGKEERERRRWAQAFLDVFKSGRGAQSSASFRWYKPGRGTHDLTSEMYTCLFHGDSPDLGIPSDGELRVMQIQLGGAIKKFRSSQECPWKIYSAGFLAEDQSEALRGTLDRRLVSDKEDMLPRHIGEVDGYLYEAYLVGKADIYLIVDAQTDWIMQHIYYDFRLQQFICCTPERNTSTRFA</sequence>
<evidence type="ECO:0000313" key="3">
    <source>
        <dbReference type="Proteomes" id="UP000292702"/>
    </source>
</evidence>
<name>A0A4R0RLS9_9APHY</name>
<feature type="compositionally biased region" description="Low complexity" evidence="1">
    <location>
        <begin position="8"/>
        <end position="24"/>
    </location>
</feature>
<accession>A0A4R0RLS9</accession>
<protein>
    <submittedName>
        <fullName evidence="2">Uncharacterized protein</fullName>
    </submittedName>
</protein>
<feature type="region of interest" description="Disordered" evidence="1">
    <location>
        <begin position="1"/>
        <end position="98"/>
    </location>
</feature>
<comment type="caution">
    <text evidence="2">The sequence shown here is derived from an EMBL/GenBank/DDBJ whole genome shotgun (WGS) entry which is preliminary data.</text>
</comment>
<evidence type="ECO:0000313" key="2">
    <source>
        <dbReference type="EMBL" id="TCD67943.1"/>
    </source>
</evidence>
<proteinExistence type="predicted"/>
<organism evidence="2 3">
    <name type="scientific">Steccherinum ochraceum</name>
    <dbReference type="NCBI Taxonomy" id="92696"/>
    <lineage>
        <taxon>Eukaryota</taxon>
        <taxon>Fungi</taxon>
        <taxon>Dikarya</taxon>
        <taxon>Basidiomycota</taxon>
        <taxon>Agaricomycotina</taxon>
        <taxon>Agaricomycetes</taxon>
        <taxon>Polyporales</taxon>
        <taxon>Steccherinaceae</taxon>
        <taxon>Steccherinum</taxon>
    </lineage>
</organism>
<evidence type="ECO:0000256" key="1">
    <source>
        <dbReference type="SAM" id="MobiDB-lite"/>
    </source>
</evidence>
<gene>
    <name evidence="2" type="ORF">EIP91_011807</name>
</gene>
<dbReference type="AlphaFoldDB" id="A0A4R0RLS9"/>
<feature type="compositionally biased region" description="Polar residues" evidence="1">
    <location>
        <begin position="80"/>
        <end position="98"/>
    </location>
</feature>
<dbReference type="EMBL" id="RWJN01000081">
    <property type="protein sequence ID" value="TCD67943.1"/>
    <property type="molecule type" value="Genomic_DNA"/>
</dbReference>